<accession>A0A1D8AS83</accession>
<feature type="domain" description="Ice-binding protein C-terminal" evidence="2">
    <location>
        <begin position="319"/>
        <end position="343"/>
    </location>
</feature>
<dbReference type="EMBL" id="CP016094">
    <property type="protein sequence ID" value="AOS43763.1"/>
    <property type="molecule type" value="Genomic_DNA"/>
</dbReference>
<dbReference type="NCBIfam" id="TIGR02595">
    <property type="entry name" value="PEP_CTERM"/>
    <property type="match status" value="1"/>
</dbReference>
<dbReference type="AlphaFoldDB" id="A0A1D8AS83"/>
<evidence type="ECO:0000313" key="3">
    <source>
        <dbReference type="EMBL" id="AOS43763.1"/>
    </source>
</evidence>
<organism evidence="3 4">
    <name type="scientific">Lacunisphaera limnophila</name>
    <dbReference type="NCBI Taxonomy" id="1838286"/>
    <lineage>
        <taxon>Bacteria</taxon>
        <taxon>Pseudomonadati</taxon>
        <taxon>Verrucomicrobiota</taxon>
        <taxon>Opitutia</taxon>
        <taxon>Opitutales</taxon>
        <taxon>Opitutaceae</taxon>
        <taxon>Lacunisphaera</taxon>
    </lineage>
</organism>
<evidence type="ECO:0000259" key="2">
    <source>
        <dbReference type="Pfam" id="PF07589"/>
    </source>
</evidence>
<dbReference type="RefSeq" id="WP_069961090.1">
    <property type="nucleotide sequence ID" value="NZ_CP016094.1"/>
</dbReference>
<gene>
    <name evidence="3" type="ORF">Verru16b_00819</name>
</gene>
<dbReference type="InterPro" id="IPR013424">
    <property type="entry name" value="Ice-binding_C"/>
</dbReference>
<reference evidence="3 4" key="1">
    <citation type="submission" date="2016-06" db="EMBL/GenBank/DDBJ databases">
        <title>Three novel species with peptidoglycan cell walls form the new genus Lacunisphaera gen. nov. in the family Opitutaceae of the verrucomicrobial subdivision 4.</title>
        <authorList>
            <person name="Rast P."/>
            <person name="Gloeckner I."/>
            <person name="Jogler M."/>
            <person name="Boedeker C."/>
            <person name="Jeske O."/>
            <person name="Wiegand S."/>
            <person name="Reinhardt R."/>
            <person name="Schumann P."/>
            <person name="Rohde M."/>
            <person name="Spring S."/>
            <person name="Gloeckner F.O."/>
            <person name="Jogler C."/>
        </authorList>
    </citation>
    <scope>NUCLEOTIDE SEQUENCE [LARGE SCALE GENOMIC DNA]</scope>
    <source>
        <strain evidence="3 4">IG16b</strain>
    </source>
</reference>
<feature type="signal peptide" evidence="1">
    <location>
        <begin position="1"/>
        <end position="31"/>
    </location>
</feature>
<protein>
    <recommendedName>
        <fullName evidence="2">Ice-binding protein C-terminal domain-containing protein</fullName>
    </recommendedName>
</protein>
<evidence type="ECO:0000256" key="1">
    <source>
        <dbReference type="SAM" id="SignalP"/>
    </source>
</evidence>
<name>A0A1D8AS83_9BACT</name>
<dbReference type="OrthoDB" id="526045at2"/>
<dbReference type="Proteomes" id="UP000095228">
    <property type="component" value="Chromosome"/>
</dbReference>
<keyword evidence="4" id="KW-1185">Reference proteome</keyword>
<sequence>MRLARSTAPQFIRHLLGAVALALAARAPAQIAINLVNTATTDQSNQTINGTVFERTTTRITTFYDAAANIYDANTVAGSAFIRRNTTAGNGNNSSVWYDQGTQAGRFSSPYATTYADLLLGNNILRGSDNTFSNDAGVAGGNIERIDFLLSSTGISASLDTAFAIFDRGAVNQHDYVKIAVITGWDSVNNRPTAYGGTLVSVDTADYGSTNPIGDFGYNLFRYDSGDAMGAGTYWDNNTETGSQGIGGVAVSLSDLGLAAGTTIYGYSLMGYDVTNGGNMANLVDWNNTTYYATNTTGQSGTGGIDLSAVNGVLYNRRVPEPSTYGALLLGLSAAFFGWRRWRRSLTARAA</sequence>
<feature type="chain" id="PRO_5009105026" description="Ice-binding protein C-terminal domain-containing protein" evidence="1">
    <location>
        <begin position="32"/>
        <end position="351"/>
    </location>
</feature>
<dbReference type="Pfam" id="PF07589">
    <property type="entry name" value="PEP-CTERM"/>
    <property type="match status" value="1"/>
</dbReference>
<dbReference type="KEGG" id="obg:Verru16b_00819"/>
<evidence type="ECO:0000313" key="4">
    <source>
        <dbReference type="Proteomes" id="UP000095228"/>
    </source>
</evidence>
<proteinExistence type="predicted"/>
<keyword evidence="1" id="KW-0732">Signal</keyword>
<dbReference type="STRING" id="1838286.Verru16b_00819"/>